<feature type="domain" description="HTH cro/C1-type" evidence="2">
    <location>
        <begin position="1"/>
        <end position="47"/>
    </location>
</feature>
<name>A0A4R2JQK4_9PSEU</name>
<dbReference type="InterPro" id="IPR010982">
    <property type="entry name" value="Lambda_DNA-bd_dom_sf"/>
</dbReference>
<evidence type="ECO:0000313" key="3">
    <source>
        <dbReference type="EMBL" id="TCO59468.1"/>
    </source>
</evidence>
<feature type="transmembrane region" description="Helical" evidence="1">
    <location>
        <begin position="563"/>
        <end position="583"/>
    </location>
</feature>
<organism evidence="3 4">
    <name type="scientific">Actinocrispum wychmicini</name>
    <dbReference type="NCBI Taxonomy" id="1213861"/>
    <lineage>
        <taxon>Bacteria</taxon>
        <taxon>Bacillati</taxon>
        <taxon>Actinomycetota</taxon>
        <taxon>Actinomycetes</taxon>
        <taxon>Pseudonocardiales</taxon>
        <taxon>Pseudonocardiaceae</taxon>
        <taxon>Actinocrispum</taxon>
    </lineage>
</organism>
<dbReference type="InterPro" id="IPR007111">
    <property type="entry name" value="NACHT_NTPase"/>
</dbReference>
<reference evidence="3 4" key="1">
    <citation type="submission" date="2019-03" db="EMBL/GenBank/DDBJ databases">
        <title>Genomic Encyclopedia of Type Strains, Phase IV (KMG-IV): sequencing the most valuable type-strain genomes for metagenomic binning, comparative biology and taxonomic classification.</title>
        <authorList>
            <person name="Goeker M."/>
        </authorList>
    </citation>
    <scope>NUCLEOTIDE SEQUENCE [LARGE SCALE GENOMIC DNA]</scope>
    <source>
        <strain evidence="3 4">DSM 45934</strain>
    </source>
</reference>
<dbReference type="CDD" id="cd00093">
    <property type="entry name" value="HTH_XRE"/>
    <property type="match status" value="1"/>
</dbReference>
<evidence type="ECO:0000259" key="2">
    <source>
        <dbReference type="PROSITE" id="PS50943"/>
    </source>
</evidence>
<feature type="transmembrane region" description="Helical" evidence="1">
    <location>
        <begin position="604"/>
        <end position="627"/>
    </location>
</feature>
<evidence type="ECO:0000256" key="1">
    <source>
        <dbReference type="SAM" id="Phobius"/>
    </source>
</evidence>
<feature type="transmembrane region" description="Helical" evidence="1">
    <location>
        <begin position="480"/>
        <end position="504"/>
    </location>
</feature>
<feature type="transmembrane region" description="Helical" evidence="1">
    <location>
        <begin position="437"/>
        <end position="460"/>
    </location>
</feature>
<gene>
    <name evidence="3" type="ORF">EV192_104310</name>
</gene>
<dbReference type="Gene3D" id="3.40.50.300">
    <property type="entry name" value="P-loop containing nucleotide triphosphate hydrolases"/>
    <property type="match status" value="1"/>
</dbReference>
<keyword evidence="4" id="KW-1185">Reference proteome</keyword>
<dbReference type="InterPro" id="IPR027417">
    <property type="entry name" value="P-loop_NTPase"/>
</dbReference>
<proteinExistence type="predicted"/>
<accession>A0A4R2JQK4</accession>
<dbReference type="Pfam" id="PF01381">
    <property type="entry name" value="HTH_3"/>
    <property type="match status" value="1"/>
</dbReference>
<comment type="caution">
    <text evidence="3">The sequence shown here is derived from an EMBL/GenBank/DDBJ whole genome shotgun (WGS) entry which is preliminary data.</text>
</comment>
<feature type="transmembrane region" description="Helical" evidence="1">
    <location>
        <begin position="525"/>
        <end position="551"/>
    </location>
</feature>
<dbReference type="SUPFAM" id="SSF47413">
    <property type="entry name" value="lambda repressor-like DNA-binding domains"/>
    <property type="match status" value="1"/>
</dbReference>
<dbReference type="GO" id="GO:0003677">
    <property type="term" value="F:DNA binding"/>
    <property type="evidence" value="ECO:0007669"/>
    <property type="project" value="InterPro"/>
</dbReference>
<evidence type="ECO:0000313" key="4">
    <source>
        <dbReference type="Proteomes" id="UP000295680"/>
    </source>
</evidence>
<feature type="transmembrane region" description="Helical" evidence="1">
    <location>
        <begin position="639"/>
        <end position="666"/>
    </location>
</feature>
<keyword evidence="1" id="KW-0812">Transmembrane</keyword>
<dbReference type="EMBL" id="SLWS01000004">
    <property type="protein sequence ID" value="TCO59468.1"/>
    <property type="molecule type" value="Genomic_DNA"/>
</dbReference>
<dbReference type="InterPro" id="IPR001387">
    <property type="entry name" value="Cro/C1-type_HTH"/>
</dbReference>
<dbReference type="AlphaFoldDB" id="A0A4R2JQK4"/>
<keyword evidence="1" id="KW-1133">Transmembrane helix</keyword>
<sequence length="714" mass="76958">MTQEVLAERSDLSVRTIRRLETGQSANPQVETVRLLADALRLKPDERAQLLAVAAGQTPPDPPSDNGIPLVSSFERGLAEATDDLAHAVRARWEREEELRRIQDPFPLPVRWQLAPDDVMDHWANICRAAPGESATPLDLAGHLPEIADFYGRIPSGRLVVLGRAGSGKSVLAGRFVLDMLRTRPRAGAVPVVFSLGSWNPTTTGFRDWLAGRLVRDHPGLSATGRDGSTLACALVEAGRILPVLDGFDELAEGLHRAALDALNATTLPLLLTSRPGEYATVARSDALTAAAAVSLTDLTVSDLVNYLPRTSGATGWEPVLNELRDHPEHPASVNLRAVLTTPLMIGLARAIYSDPAGHDPQELLDTDRFDGQYALEDHLLSSFIPTVYRDQPGRRRWDPDGVQRWLRYLARHLNRLGTRDLTWWQLGSTMRPLRRLFVVGLVAGVAFAFAAGLVATLMGGLGFETEAADAFTAGPLDGLAAALAVGLARGVGLAFGGAAIKPFRVQMRLHGGERRLGVRFIRRFMVGVTVGLALAGGLGLAGVLGIHFWIVGKLGPGPWYGVLAGLVIGPLIGLVWGLMARFEAPLDVRTAVNPTDLLTTNRATVIFQSVVLGLVSAVAYGVMAGLMHGARYGLLHGVSYGLVLGLAVGLGVTLSLTAWGQWLALARIWLPLHRRLPWALIAFLDDACQRGVLRHVGAVYQFRHARLHDHLTG</sequence>
<keyword evidence="1" id="KW-0472">Membrane</keyword>
<dbReference type="PROSITE" id="PS50943">
    <property type="entry name" value="HTH_CROC1"/>
    <property type="match status" value="1"/>
</dbReference>
<dbReference type="Proteomes" id="UP000295680">
    <property type="component" value="Unassembled WGS sequence"/>
</dbReference>
<protein>
    <submittedName>
        <fullName evidence="3">NACHT domain-containing protein</fullName>
    </submittedName>
</protein>
<dbReference type="Gene3D" id="1.10.260.40">
    <property type="entry name" value="lambda repressor-like DNA-binding domains"/>
    <property type="match status" value="1"/>
</dbReference>
<dbReference type="Pfam" id="PF05729">
    <property type="entry name" value="NACHT"/>
    <property type="match status" value="1"/>
</dbReference>